<protein>
    <submittedName>
        <fullName evidence="2">Uncharacterized protein</fullName>
    </submittedName>
</protein>
<reference evidence="2 3" key="1">
    <citation type="journal article" date="2019" name="Nat. Ecol. Evol.">
        <title>Megaphylogeny resolves global patterns of mushroom evolution.</title>
        <authorList>
            <person name="Varga T."/>
            <person name="Krizsan K."/>
            <person name="Foldi C."/>
            <person name="Dima B."/>
            <person name="Sanchez-Garcia M."/>
            <person name="Sanchez-Ramirez S."/>
            <person name="Szollosi G.J."/>
            <person name="Szarkandi J.G."/>
            <person name="Papp V."/>
            <person name="Albert L."/>
            <person name="Andreopoulos W."/>
            <person name="Angelini C."/>
            <person name="Antonin V."/>
            <person name="Barry K.W."/>
            <person name="Bougher N.L."/>
            <person name="Buchanan P."/>
            <person name="Buyck B."/>
            <person name="Bense V."/>
            <person name="Catcheside P."/>
            <person name="Chovatia M."/>
            <person name="Cooper J."/>
            <person name="Damon W."/>
            <person name="Desjardin D."/>
            <person name="Finy P."/>
            <person name="Geml J."/>
            <person name="Haridas S."/>
            <person name="Hughes K."/>
            <person name="Justo A."/>
            <person name="Karasinski D."/>
            <person name="Kautmanova I."/>
            <person name="Kiss B."/>
            <person name="Kocsube S."/>
            <person name="Kotiranta H."/>
            <person name="LaButti K.M."/>
            <person name="Lechner B.E."/>
            <person name="Liimatainen K."/>
            <person name="Lipzen A."/>
            <person name="Lukacs Z."/>
            <person name="Mihaltcheva S."/>
            <person name="Morgado L.N."/>
            <person name="Niskanen T."/>
            <person name="Noordeloos M.E."/>
            <person name="Ohm R.A."/>
            <person name="Ortiz-Santana B."/>
            <person name="Ovrebo C."/>
            <person name="Racz N."/>
            <person name="Riley R."/>
            <person name="Savchenko A."/>
            <person name="Shiryaev A."/>
            <person name="Soop K."/>
            <person name="Spirin V."/>
            <person name="Szebenyi C."/>
            <person name="Tomsovsky M."/>
            <person name="Tulloss R.E."/>
            <person name="Uehling J."/>
            <person name="Grigoriev I.V."/>
            <person name="Vagvolgyi C."/>
            <person name="Papp T."/>
            <person name="Martin F.M."/>
            <person name="Miettinen O."/>
            <person name="Hibbett D.S."/>
            <person name="Nagy L.G."/>
        </authorList>
    </citation>
    <scope>NUCLEOTIDE SEQUENCE [LARGE SCALE GENOMIC DNA]</scope>
    <source>
        <strain evidence="2 3">FP101781</strain>
    </source>
</reference>
<gene>
    <name evidence="2" type="ORF">FA13DRAFT_1077991</name>
</gene>
<evidence type="ECO:0000313" key="2">
    <source>
        <dbReference type="EMBL" id="TEB36687.1"/>
    </source>
</evidence>
<dbReference type="AlphaFoldDB" id="A0A4Y7TR74"/>
<accession>A0A4Y7TR74</accession>
<feature type="compositionally biased region" description="Acidic residues" evidence="1">
    <location>
        <begin position="105"/>
        <end position="119"/>
    </location>
</feature>
<dbReference type="Proteomes" id="UP000298030">
    <property type="component" value="Unassembled WGS sequence"/>
</dbReference>
<feature type="region of interest" description="Disordered" evidence="1">
    <location>
        <begin position="90"/>
        <end position="120"/>
    </location>
</feature>
<feature type="region of interest" description="Disordered" evidence="1">
    <location>
        <begin position="1"/>
        <end position="73"/>
    </location>
</feature>
<keyword evidence="3" id="KW-1185">Reference proteome</keyword>
<organism evidence="2 3">
    <name type="scientific">Coprinellus micaceus</name>
    <name type="common">Glistening ink-cap mushroom</name>
    <name type="synonym">Coprinus micaceus</name>
    <dbReference type="NCBI Taxonomy" id="71717"/>
    <lineage>
        <taxon>Eukaryota</taxon>
        <taxon>Fungi</taxon>
        <taxon>Dikarya</taxon>
        <taxon>Basidiomycota</taxon>
        <taxon>Agaricomycotina</taxon>
        <taxon>Agaricomycetes</taxon>
        <taxon>Agaricomycetidae</taxon>
        <taxon>Agaricales</taxon>
        <taxon>Agaricineae</taxon>
        <taxon>Psathyrellaceae</taxon>
        <taxon>Coprinellus</taxon>
    </lineage>
</organism>
<comment type="caution">
    <text evidence="2">The sequence shown here is derived from an EMBL/GenBank/DDBJ whole genome shotgun (WGS) entry which is preliminary data.</text>
</comment>
<dbReference type="EMBL" id="QPFP01000005">
    <property type="protein sequence ID" value="TEB36687.1"/>
    <property type="molecule type" value="Genomic_DNA"/>
</dbReference>
<evidence type="ECO:0000313" key="3">
    <source>
        <dbReference type="Proteomes" id="UP000298030"/>
    </source>
</evidence>
<name>A0A4Y7TR74_COPMI</name>
<sequence>MKHPATRIAARQHRTPRTQIFVPRKLPPLSGLPTRSATYAKGNENKRKAATPHWNTREAHSTPAPSLPTHGSLSSIMVSKKPFKEVRFGPLPTSIRRYPPVPSETSEDESSSGVEEDEYTASRYAYKPTTIHRSLPRSPWVPNLNGGAMDAHNGDSWKFISACSKYPPFIREPLSTRFPNITSAPAQPTIAPSSLKYSSSACNPLLPLLRLPASESTPNMIPSSPSTMAQETPQRKHSFYASISEPYHVLFHPRERW</sequence>
<proteinExistence type="predicted"/>
<feature type="compositionally biased region" description="Basic residues" evidence="1">
    <location>
        <begin position="1"/>
        <end position="16"/>
    </location>
</feature>
<evidence type="ECO:0000256" key="1">
    <source>
        <dbReference type="SAM" id="MobiDB-lite"/>
    </source>
</evidence>